<protein>
    <submittedName>
        <fullName evidence="1">Uncharacterized protein</fullName>
    </submittedName>
</protein>
<accession>A0A455T8R7</accession>
<name>A0A455T8R7_9CHLR</name>
<sequence length="193" mass="21211">MLAQEVAVFDGDSPLWERARALLNAALLLEEHDESYVWHGWTRSQIEAFLQGLPSPCSLVVAVWQAAMPEQAATQTREATAERLLLGLVCEVVGGEIRSIRTFDSLRTAGLKAVDELEPGYEDGLAILRAAHTLVAPVAWALFTDWQTWNEWLLGSAEEQSSERAVDKGALLTALVQAGRCVLLGTQTAHRYL</sequence>
<evidence type="ECO:0000313" key="1">
    <source>
        <dbReference type="EMBL" id="BBH95867.1"/>
    </source>
</evidence>
<dbReference type="AlphaFoldDB" id="A0A455T8R7"/>
<proteinExistence type="predicted"/>
<dbReference type="EMBL" id="AP019377">
    <property type="protein sequence ID" value="BBH95867.1"/>
    <property type="molecule type" value="Genomic_DNA"/>
</dbReference>
<gene>
    <name evidence="1" type="ORF">KTA_40660</name>
</gene>
<reference evidence="1" key="1">
    <citation type="submission" date="2018-12" db="EMBL/GenBank/DDBJ databases">
        <title>Novel natural products biosynthetic potential of the class Ktedonobacteria.</title>
        <authorList>
            <person name="Zheng Y."/>
            <person name="Saitou A."/>
            <person name="Wang C.M."/>
            <person name="Toyoda A."/>
            <person name="Minakuchi Y."/>
            <person name="Sekiguchi Y."/>
            <person name="Ueda K."/>
            <person name="Takano H."/>
            <person name="Sakai Y."/>
            <person name="Yokota A."/>
            <person name="Yabe S."/>
        </authorList>
    </citation>
    <scope>NUCLEOTIDE SEQUENCE</scope>
    <source>
        <strain evidence="1">A3-2</strain>
    </source>
</reference>
<organism evidence="1">
    <name type="scientific">Thermogemmatispora argillosa</name>
    <dbReference type="NCBI Taxonomy" id="2045280"/>
    <lineage>
        <taxon>Bacteria</taxon>
        <taxon>Bacillati</taxon>
        <taxon>Chloroflexota</taxon>
        <taxon>Ktedonobacteria</taxon>
        <taxon>Thermogemmatisporales</taxon>
        <taxon>Thermogemmatisporaceae</taxon>
        <taxon>Thermogemmatispora</taxon>
    </lineage>
</organism>